<reference evidence="2 3" key="1">
    <citation type="submission" date="2018-02" db="EMBL/GenBank/DDBJ databases">
        <title>Genomic Encyclopedia of Archaeal and Bacterial Type Strains, Phase II (KMG-II): from individual species to whole genera.</title>
        <authorList>
            <person name="Goeker M."/>
        </authorList>
    </citation>
    <scope>NUCLEOTIDE SEQUENCE [LARGE SCALE GENOMIC DNA]</scope>
    <source>
        <strain evidence="2 3">DSM 22857</strain>
    </source>
</reference>
<dbReference type="AlphaFoldDB" id="A0A2S6ICH5"/>
<feature type="compositionally biased region" description="Low complexity" evidence="1">
    <location>
        <begin position="95"/>
        <end position="114"/>
    </location>
</feature>
<accession>A0A2S6ICH5</accession>
<organism evidence="2 3">
    <name type="scientific">Kineococcus xinjiangensis</name>
    <dbReference type="NCBI Taxonomy" id="512762"/>
    <lineage>
        <taxon>Bacteria</taxon>
        <taxon>Bacillati</taxon>
        <taxon>Actinomycetota</taxon>
        <taxon>Actinomycetes</taxon>
        <taxon>Kineosporiales</taxon>
        <taxon>Kineosporiaceae</taxon>
        <taxon>Kineococcus</taxon>
    </lineage>
</organism>
<proteinExistence type="predicted"/>
<feature type="region of interest" description="Disordered" evidence="1">
    <location>
        <begin position="75"/>
        <end position="129"/>
    </location>
</feature>
<dbReference type="EMBL" id="PTJD01000020">
    <property type="protein sequence ID" value="PPK91901.1"/>
    <property type="molecule type" value="Genomic_DNA"/>
</dbReference>
<dbReference type="Proteomes" id="UP000239485">
    <property type="component" value="Unassembled WGS sequence"/>
</dbReference>
<sequence>MEVVWRRSHGGRLLHALTRQPGLAEEEHRGLALCGASVDVYLTRRPRHPAEQVQRPPCPRCSAVVEAFTAPPPTRDVTWMTSTGGRSRHACRPLPTEAATPPDPAPADGAVQPGRRPRRGRPLSPPPILPPVKSLCGRIFTPAPARTVEDLPRCRGCINHLIAEAGLLPAAEDGMLF</sequence>
<evidence type="ECO:0000313" key="2">
    <source>
        <dbReference type="EMBL" id="PPK91901.1"/>
    </source>
</evidence>
<protein>
    <submittedName>
        <fullName evidence="2">Uncharacterized protein</fullName>
    </submittedName>
</protein>
<evidence type="ECO:0000256" key="1">
    <source>
        <dbReference type="SAM" id="MobiDB-lite"/>
    </source>
</evidence>
<comment type="caution">
    <text evidence="2">The sequence shown here is derived from an EMBL/GenBank/DDBJ whole genome shotgun (WGS) entry which is preliminary data.</text>
</comment>
<name>A0A2S6ICH5_9ACTN</name>
<gene>
    <name evidence="2" type="ORF">CLV92_12020</name>
</gene>
<dbReference type="RefSeq" id="WP_104435613.1">
    <property type="nucleotide sequence ID" value="NZ_PTJD01000020.1"/>
</dbReference>
<evidence type="ECO:0000313" key="3">
    <source>
        <dbReference type="Proteomes" id="UP000239485"/>
    </source>
</evidence>
<keyword evidence="3" id="KW-1185">Reference proteome</keyword>